<dbReference type="InterPro" id="IPR031488">
    <property type="entry name" value="Zn_ribbon_mio"/>
</dbReference>
<reference evidence="3 4" key="1">
    <citation type="submission" date="2019-07" db="EMBL/GenBank/DDBJ databases">
        <title>Annotation for the trematode Paragonimus westermani.</title>
        <authorList>
            <person name="Choi Y.-J."/>
        </authorList>
    </citation>
    <scope>NUCLEOTIDE SEQUENCE [LARGE SCALE GENOMIC DNA]</scope>
    <source>
        <strain evidence="3">180907_Pwestermani</strain>
    </source>
</reference>
<gene>
    <name evidence="3" type="ORF">P879_06900</name>
</gene>
<name>A0A8T0DE70_9TREM</name>
<dbReference type="GO" id="GO:0005737">
    <property type="term" value="C:cytoplasm"/>
    <property type="evidence" value="ECO:0007669"/>
    <property type="project" value="TreeGrafter"/>
</dbReference>
<dbReference type="AlphaFoldDB" id="A0A8T0DE70"/>
<protein>
    <recommendedName>
        <fullName evidence="2">GATOR2 complex protein MIO zinc-ribbon like domain-containing protein</fullName>
    </recommendedName>
</protein>
<comment type="caution">
    <text evidence="3">The sequence shown here is derived from an EMBL/GenBank/DDBJ whole genome shotgun (WGS) entry which is preliminary data.</text>
</comment>
<dbReference type="InterPro" id="IPR037593">
    <property type="entry name" value="MIOS/Sea4"/>
</dbReference>
<sequence length="299" mass="32050">LFVACGFCGWRLGPQLRASLTSIGSGTAGSSSTADCTAMVSTTSPSRSLQMHGGGGKHTICQRCRKPLPRCSICLMHLGTTALPLTDFSLAVSTREDALRRSILAAVPTLTEHITRVMQLSIVGATGQEGMATASDSALKSATDQNPSRIWFNRMTSLFIWCQACRHGGHASHLADWFHADSAVEGDPSNTMCPVTGCSCRCATLDSLRPISSARCLVQSRGRAADALPPKISSESVSEEEEEEGEEADEESDEDRIGFDDIVLQGTYDTGPITQEASPVATSALRFAHDRSVNDYQRY</sequence>
<feature type="region of interest" description="Disordered" evidence="1">
    <location>
        <begin position="227"/>
        <end position="282"/>
    </location>
</feature>
<accession>A0A8T0DE70</accession>
<feature type="compositionally biased region" description="Polar residues" evidence="1">
    <location>
        <begin position="272"/>
        <end position="281"/>
    </location>
</feature>
<dbReference type="PANTHER" id="PTHR16453:SF9">
    <property type="entry name" value="GATOR COMPLEX PROTEIN MIOS"/>
    <property type="match status" value="1"/>
</dbReference>
<proteinExistence type="predicted"/>
<evidence type="ECO:0000259" key="2">
    <source>
        <dbReference type="Pfam" id="PF17034"/>
    </source>
</evidence>
<feature type="domain" description="GATOR2 complex protein MIO zinc-ribbon like" evidence="2">
    <location>
        <begin position="43"/>
        <end position="87"/>
    </location>
</feature>
<dbReference type="OrthoDB" id="341486at2759"/>
<dbReference type="Proteomes" id="UP000699462">
    <property type="component" value="Unassembled WGS sequence"/>
</dbReference>
<evidence type="ECO:0000313" key="4">
    <source>
        <dbReference type="Proteomes" id="UP000699462"/>
    </source>
</evidence>
<feature type="compositionally biased region" description="Acidic residues" evidence="1">
    <location>
        <begin position="237"/>
        <end position="254"/>
    </location>
</feature>
<dbReference type="Pfam" id="PF17034">
    <property type="entry name" value="zinc_ribbon_16"/>
    <property type="match status" value="1"/>
</dbReference>
<keyword evidence="4" id="KW-1185">Reference proteome</keyword>
<dbReference type="EMBL" id="JTDF01005582">
    <property type="protein sequence ID" value="KAF8566115.1"/>
    <property type="molecule type" value="Genomic_DNA"/>
</dbReference>
<feature type="non-terminal residue" evidence="3">
    <location>
        <position position="1"/>
    </location>
</feature>
<organism evidence="3 4">
    <name type="scientific">Paragonimus westermani</name>
    <dbReference type="NCBI Taxonomy" id="34504"/>
    <lineage>
        <taxon>Eukaryota</taxon>
        <taxon>Metazoa</taxon>
        <taxon>Spiralia</taxon>
        <taxon>Lophotrochozoa</taxon>
        <taxon>Platyhelminthes</taxon>
        <taxon>Trematoda</taxon>
        <taxon>Digenea</taxon>
        <taxon>Plagiorchiida</taxon>
        <taxon>Troglotremata</taxon>
        <taxon>Troglotrematidae</taxon>
        <taxon>Paragonimus</taxon>
    </lineage>
</organism>
<dbReference type="PANTHER" id="PTHR16453">
    <property type="entry name" value="WD40 DOMAIN-CONTAINING PROTEIN MIO FAMILY MEMBER"/>
    <property type="match status" value="1"/>
</dbReference>
<evidence type="ECO:0000313" key="3">
    <source>
        <dbReference type="EMBL" id="KAF8566115.1"/>
    </source>
</evidence>
<evidence type="ECO:0000256" key="1">
    <source>
        <dbReference type="SAM" id="MobiDB-lite"/>
    </source>
</evidence>